<evidence type="ECO:0000313" key="1">
    <source>
        <dbReference type="EMBL" id="THC88727.1"/>
    </source>
</evidence>
<keyword evidence="2" id="KW-1185">Reference proteome</keyword>
<comment type="caution">
    <text evidence="1">The sequence shown here is derived from an EMBL/GenBank/DDBJ whole genome shotgun (WGS) entry which is preliminary data.</text>
</comment>
<reference evidence="1 2" key="1">
    <citation type="submission" date="2019-03" db="EMBL/GenBank/DDBJ databases">
        <title>The genome sequence of a newly discovered highly antifungal drug resistant Aspergillus species, Aspergillus tanneri NIH 1004.</title>
        <authorList>
            <person name="Mounaud S."/>
            <person name="Singh I."/>
            <person name="Joardar V."/>
            <person name="Pakala S."/>
            <person name="Pakala S."/>
            <person name="Venepally P."/>
            <person name="Hoover J."/>
            <person name="Nierman W."/>
            <person name="Chung J."/>
            <person name="Losada L."/>
        </authorList>
    </citation>
    <scope>NUCLEOTIDE SEQUENCE [LARGE SCALE GENOMIC DNA]</scope>
    <source>
        <strain evidence="1 2">NIH1004</strain>
    </source>
</reference>
<organism evidence="1 2">
    <name type="scientific">Aspergillus tanneri</name>
    <dbReference type="NCBI Taxonomy" id="1220188"/>
    <lineage>
        <taxon>Eukaryota</taxon>
        <taxon>Fungi</taxon>
        <taxon>Dikarya</taxon>
        <taxon>Ascomycota</taxon>
        <taxon>Pezizomycotina</taxon>
        <taxon>Eurotiomycetes</taxon>
        <taxon>Eurotiomycetidae</taxon>
        <taxon>Eurotiales</taxon>
        <taxon>Aspergillaceae</taxon>
        <taxon>Aspergillus</taxon>
        <taxon>Aspergillus subgen. Circumdati</taxon>
    </lineage>
</organism>
<dbReference type="VEuPathDB" id="FungiDB:EYZ11_011827"/>
<proteinExistence type="predicted"/>
<gene>
    <name evidence="1" type="ORF">EYZ11_011827</name>
</gene>
<dbReference type="Proteomes" id="UP000308092">
    <property type="component" value="Unassembled WGS sequence"/>
</dbReference>
<dbReference type="AlphaFoldDB" id="A0A4S3J3X6"/>
<name>A0A4S3J3X6_9EURO</name>
<dbReference type="EMBL" id="SOSA01000780">
    <property type="protein sequence ID" value="THC88727.1"/>
    <property type="molecule type" value="Genomic_DNA"/>
</dbReference>
<protein>
    <submittedName>
        <fullName evidence="1">Uncharacterized protein</fullName>
    </submittedName>
</protein>
<accession>A0A4S3J3X6</accession>
<sequence>MANVILYASRFWHSLDGIVHIEAGEHTL</sequence>
<evidence type="ECO:0000313" key="2">
    <source>
        <dbReference type="Proteomes" id="UP000308092"/>
    </source>
</evidence>